<evidence type="ECO:0000313" key="9">
    <source>
        <dbReference type="Ensembl" id="ENSOCUP00000036696.1"/>
    </source>
</evidence>
<dbReference type="GeneTree" id="ENSGT00950000182930"/>
<feature type="region of interest" description="Disordered" evidence="7">
    <location>
        <begin position="312"/>
        <end position="331"/>
    </location>
</feature>
<dbReference type="CDD" id="cd00042">
    <property type="entry name" value="CY"/>
    <property type="match status" value="1"/>
</dbReference>
<reference evidence="9" key="2">
    <citation type="submission" date="2025-08" db="UniProtKB">
        <authorList>
            <consortium name="Ensembl"/>
        </authorList>
    </citation>
    <scope>IDENTIFICATION</scope>
    <source>
        <strain evidence="9">Thorbecke</strain>
    </source>
</reference>
<dbReference type="InterPro" id="IPR001363">
    <property type="entry name" value="Prot_inh_fetuin_CS"/>
</dbReference>
<keyword evidence="4" id="KW-0677">Repeat</keyword>
<dbReference type="GO" id="GO:0060255">
    <property type="term" value="P:regulation of macromolecule metabolic process"/>
    <property type="evidence" value="ECO:0007669"/>
    <property type="project" value="UniProtKB-ARBA"/>
</dbReference>
<dbReference type="AlphaFoldDB" id="A0A5F9CTP7"/>
<feature type="compositionally biased region" description="Polar residues" evidence="7">
    <location>
        <begin position="253"/>
        <end position="263"/>
    </location>
</feature>
<dbReference type="Gene3D" id="3.10.450.10">
    <property type="match status" value="2"/>
</dbReference>
<keyword evidence="5" id="KW-1015">Disulfide bond</keyword>
<dbReference type="SUPFAM" id="SSF54403">
    <property type="entry name" value="Cystatin/monellin"/>
    <property type="match status" value="2"/>
</dbReference>
<keyword evidence="6" id="KW-0325">Glycoprotein</keyword>
<gene>
    <name evidence="9" type="primary">FETUB</name>
</gene>
<dbReference type="GO" id="GO:0004869">
    <property type="term" value="F:cysteine-type endopeptidase inhibitor activity"/>
    <property type="evidence" value="ECO:0007669"/>
    <property type="project" value="InterPro"/>
</dbReference>
<dbReference type="GO" id="GO:0005615">
    <property type="term" value="C:extracellular space"/>
    <property type="evidence" value="ECO:0007669"/>
    <property type="project" value="InterPro"/>
</dbReference>
<proteinExistence type="predicted"/>
<keyword evidence="2" id="KW-0964">Secreted</keyword>
<reference evidence="9" key="3">
    <citation type="submission" date="2025-09" db="UniProtKB">
        <authorList>
            <consortium name="Ensembl"/>
        </authorList>
    </citation>
    <scope>IDENTIFICATION</scope>
    <source>
        <strain evidence="9">Thorbecke</strain>
    </source>
</reference>
<feature type="region of interest" description="Disordered" evidence="7">
    <location>
        <begin position="370"/>
        <end position="389"/>
    </location>
</feature>
<keyword evidence="10" id="KW-1185">Reference proteome</keyword>
<dbReference type="PANTHER" id="PTHR13814:SF10">
    <property type="entry name" value="FETUIN-B"/>
    <property type="match status" value="1"/>
</dbReference>
<evidence type="ECO:0000256" key="5">
    <source>
        <dbReference type="ARBA" id="ARBA00023157"/>
    </source>
</evidence>
<evidence type="ECO:0000313" key="10">
    <source>
        <dbReference type="Proteomes" id="UP000001811"/>
    </source>
</evidence>
<evidence type="ECO:0000256" key="2">
    <source>
        <dbReference type="ARBA" id="ARBA00022525"/>
    </source>
</evidence>
<dbReference type="InterPro" id="IPR050735">
    <property type="entry name" value="Kininogen_Fetuin_HRG"/>
</dbReference>
<dbReference type="Ensembl" id="ENSOCUT00000038663.1">
    <property type="protein sequence ID" value="ENSOCUP00000036696.1"/>
    <property type="gene ID" value="ENSOCUG00000001032.3"/>
</dbReference>
<dbReference type="Bgee" id="ENSOCUG00000001032">
    <property type="expression patterns" value="Expressed in liver and 13 other cell types or tissues"/>
</dbReference>
<dbReference type="PANTHER" id="PTHR13814">
    <property type="entry name" value="FETUIN"/>
    <property type="match status" value="1"/>
</dbReference>
<organism evidence="9 10">
    <name type="scientific">Oryctolagus cuniculus</name>
    <name type="common">Rabbit</name>
    <dbReference type="NCBI Taxonomy" id="9986"/>
    <lineage>
        <taxon>Eukaryota</taxon>
        <taxon>Metazoa</taxon>
        <taxon>Chordata</taxon>
        <taxon>Craniata</taxon>
        <taxon>Vertebrata</taxon>
        <taxon>Euteleostomi</taxon>
        <taxon>Mammalia</taxon>
        <taxon>Eutheria</taxon>
        <taxon>Euarchontoglires</taxon>
        <taxon>Glires</taxon>
        <taxon>Lagomorpha</taxon>
        <taxon>Leporidae</taxon>
        <taxon>Oryctolagus</taxon>
    </lineage>
</organism>
<dbReference type="InterPro" id="IPR000010">
    <property type="entry name" value="Cystatin_dom"/>
</dbReference>
<dbReference type="Proteomes" id="UP000001811">
    <property type="component" value="Chromosome 14"/>
</dbReference>
<feature type="domain" description="Cystatin fetuin-B-type" evidence="8">
    <location>
        <begin position="58"/>
        <end position="171"/>
    </location>
</feature>
<sequence>MGQPGSQNHSSLTLRRSTSQSVSAAPHPCFPLGMGLLQILGLCALAACCGVVSVPQPFLKDTPLLSRNCNDSDVLSVSGFALQDINRDQKDGYVLSLNRVSRVWEHTQDHLGSVFYLVLDVLQTGCHVLSKKAWQDCAVRTLHTSVYGQCKALFYINKPRRILYSIAYNCTLRPVSRRKIHSKCPDCPSPSRIDKSDPRVLEAAVESLAKFNRESTSKQYSLVKVTKATSQWMGSLAYFVEYLIQESPCTKSQAGSCSLQPSDSAPAPGTESLAGDQGPSNLPNVEELQQKITPPTDTPSKVLSTGIVQHLPDLDDEKPEGSQGEGPPEAFPVQLELTTNPQGELLDVSFLFLEPIEVKLVILPFPKEDQHSGQCPGPAQNFDPLILPP</sequence>
<feature type="region of interest" description="Disordered" evidence="7">
    <location>
        <begin position="253"/>
        <end position="283"/>
    </location>
</feature>
<evidence type="ECO:0000256" key="3">
    <source>
        <dbReference type="ARBA" id="ARBA00022729"/>
    </source>
</evidence>
<dbReference type="GO" id="GO:0007339">
    <property type="term" value="P:binding of sperm to zona pellucida"/>
    <property type="evidence" value="ECO:0007669"/>
    <property type="project" value="TreeGrafter"/>
</dbReference>
<evidence type="ECO:0000256" key="7">
    <source>
        <dbReference type="SAM" id="MobiDB-lite"/>
    </source>
</evidence>
<evidence type="ECO:0000256" key="6">
    <source>
        <dbReference type="ARBA" id="ARBA00023180"/>
    </source>
</evidence>
<dbReference type="InterPro" id="IPR046350">
    <property type="entry name" value="Cystatin_sf"/>
</dbReference>
<name>A0A5F9CTP7_RABIT</name>
<dbReference type="SMART" id="SM00043">
    <property type="entry name" value="CY"/>
    <property type="match status" value="2"/>
</dbReference>
<dbReference type="PROSITE" id="PS01254">
    <property type="entry name" value="FETUIN_1"/>
    <property type="match status" value="1"/>
</dbReference>
<keyword evidence="3" id="KW-0732">Signal</keyword>
<evidence type="ECO:0000256" key="4">
    <source>
        <dbReference type="ARBA" id="ARBA00022737"/>
    </source>
</evidence>
<comment type="subcellular location">
    <subcellularLocation>
        <location evidence="1">Secreted</location>
    </subcellularLocation>
</comment>
<dbReference type="PROSITE" id="PS51530">
    <property type="entry name" value="CYSTATIN_FETUIN_B"/>
    <property type="match status" value="1"/>
</dbReference>
<accession>A0A5F9CTP7</accession>
<protein>
    <submittedName>
        <fullName evidence="9">Fetuin B</fullName>
    </submittedName>
</protein>
<evidence type="ECO:0000259" key="8">
    <source>
        <dbReference type="PROSITE" id="PS51530"/>
    </source>
</evidence>
<dbReference type="FunFam" id="3.10.450.10:FF:000005">
    <property type="entry name" value="Histidine-rich glycoprotein"/>
    <property type="match status" value="1"/>
</dbReference>
<dbReference type="EMBL" id="AAGW02014104">
    <property type="status" value="NOT_ANNOTATED_CDS"/>
    <property type="molecule type" value="Genomic_DNA"/>
</dbReference>
<dbReference type="GO" id="GO:0008191">
    <property type="term" value="F:metalloendopeptidase inhibitor activity"/>
    <property type="evidence" value="ECO:0007669"/>
    <property type="project" value="TreeGrafter"/>
</dbReference>
<dbReference type="Pfam" id="PF00031">
    <property type="entry name" value="Cystatin"/>
    <property type="match status" value="2"/>
</dbReference>
<evidence type="ECO:0000256" key="1">
    <source>
        <dbReference type="ARBA" id="ARBA00004613"/>
    </source>
</evidence>
<reference evidence="9 10" key="1">
    <citation type="journal article" date="2011" name="Nature">
        <title>A high-resolution map of human evolutionary constraint using 29 mammals.</title>
        <authorList>
            <person name="Lindblad-Toh K."/>
            <person name="Garber M."/>
            <person name="Zuk O."/>
            <person name="Lin M.F."/>
            <person name="Parker B.J."/>
            <person name="Washietl S."/>
            <person name="Kheradpour P."/>
            <person name="Ernst J."/>
            <person name="Jordan G."/>
            <person name="Mauceli E."/>
            <person name="Ward L.D."/>
            <person name="Lowe C.B."/>
            <person name="Holloway A.K."/>
            <person name="Clamp M."/>
            <person name="Gnerre S."/>
            <person name="Alfoldi J."/>
            <person name="Beal K."/>
            <person name="Chang J."/>
            <person name="Clawson H."/>
            <person name="Cuff J."/>
            <person name="Di Palma F."/>
            <person name="Fitzgerald S."/>
            <person name="Flicek P."/>
            <person name="Guttman M."/>
            <person name="Hubisz M.J."/>
            <person name="Jaffe D.B."/>
            <person name="Jungreis I."/>
            <person name="Kent W.J."/>
            <person name="Kostka D."/>
            <person name="Lara M."/>
            <person name="Martins A.L."/>
            <person name="Massingham T."/>
            <person name="Moltke I."/>
            <person name="Raney B.J."/>
            <person name="Rasmussen M.D."/>
            <person name="Robinson J."/>
            <person name="Stark A."/>
            <person name="Vilella A.J."/>
            <person name="Wen J."/>
            <person name="Xie X."/>
            <person name="Zody M.C."/>
            <person name="Baldwin J."/>
            <person name="Bloom T."/>
            <person name="Chin C.W."/>
            <person name="Heiman D."/>
            <person name="Nicol R."/>
            <person name="Nusbaum C."/>
            <person name="Young S."/>
            <person name="Wilkinson J."/>
            <person name="Worley K.C."/>
            <person name="Kovar C.L."/>
            <person name="Muzny D.M."/>
            <person name="Gibbs R.A."/>
            <person name="Cree A."/>
            <person name="Dihn H.H."/>
            <person name="Fowler G."/>
            <person name="Jhangiani S."/>
            <person name="Joshi V."/>
            <person name="Lee S."/>
            <person name="Lewis L.R."/>
            <person name="Nazareth L.V."/>
            <person name="Okwuonu G."/>
            <person name="Santibanez J."/>
            <person name="Warren W.C."/>
            <person name="Mardis E.R."/>
            <person name="Weinstock G.M."/>
            <person name="Wilson R.K."/>
            <person name="Delehaunty K."/>
            <person name="Dooling D."/>
            <person name="Fronik C."/>
            <person name="Fulton L."/>
            <person name="Fulton B."/>
            <person name="Graves T."/>
            <person name="Minx P."/>
            <person name="Sodergren E."/>
            <person name="Birney E."/>
            <person name="Margulies E.H."/>
            <person name="Herrero J."/>
            <person name="Green E.D."/>
            <person name="Haussler D."/>
            <person name="Siepel A."/>
            <person name="Goldman N."/>
            <person name="Pollard K.S."/>
            <person name="Pedersen J.S."/>
            <person name="Lander E.S."/>
            <person name="Kellis M."/>
        </authorList>
    </citation>
    <scope>NUCLEOTIDE SEQUENCE [LARGE SCALE GENOMIC DNA]</scope>
    <source>
        <strain evidence="9 10">Thorbecke inbred</strain>
    </source>
</reference>
<dbReference type="InterPro" id="IPR025764">
    <property type="entry name" value="Cystatin_Fetuin_B"/>
</dbReference>